<dbReference type="PANTHER" id="PTHR47466">
    <property type="match status" value="1"/>
</dbReference>
<proteinExistence type="inferred from homology"/>
<comment type="function">
    <text evidence="1">Secreted metalloproteinase that allows assimilation of proteinaceous substrates.</text>
</comment>
<dbReference type="GO" id="GO:0008237">
    <property type="term" value="F:metallopeptidase activity"/>
    <property type="evidence" value="ECO:0007669"/>
    <property type="project" value="UniProtKB-KW"/>
</dbReference>
<evidence type="ECO:0000256" key="5">
    <source>
        <dbReference type="ARBA" id="ARBA00022729"/>
    </source>
</evidence>
<evidence type="ECO:0000313" key="12">
    <source>
        <dbReference type="EMBL" id="KAH0598404.1"/>
    </source>
</evidence>
<feature type="signal peptide" evidence="10">
    <location>
        <begin position="1"/>
        <end position="17"/>
    </location>
</feature>
<protein>
    <recommendedName>
        <fullName evidence="11">Peptidase M43 pregnancy-associated plasma-A domain-containing protein</fullName>
    </recommendedName>
</protein>
<evidence type="ECO:0000256" key="9">
    <source>
        <dbReference type="ARBA" id="ARBA00023157"/>
    </source>
</evidence>
<evidence type="ECO:0000256" key="4">
    <source>
        <dbReference type="ARBA" id="ARBA00022723"/>
    </source>
</evidence>
<evidence type="ECO:0000256" key="3">
    <source>
        <dbReference type="ARBA" id="ARBA00022670"/>
    </source>
</evidence>
<name>A0A9P8MFM7_9HYPO</name>
<dbReference type="PANTHER" id="PTHR47466:SF1">
    <property type="entry name" value="METALLOPROTEASE MEP1 (AFU_ORTHOLOGUE AFUA_1G07730)-RELATED"/>
    <property type="match status" value="1"/>
</dbReference>
<keyword evidence="7" id="KW-0862">Zinc</keyword>
<dbReference type="Pfam" id="PF05572">
    <property type="entry name" value="Peptidase_M43"/>
    <property type="match status" value="1"/>
</dbReference>
<dbReference type="EMBL" id="JACEFI010000005">
    <property type="protein sequence ID" value="KAH0598404.1"/>
    <property type="molecule type" value="Genomic_DNA"/>
</dbReference>
<sequence>MLPGALAIRLLGLTAHASFIIAAAAASAPGDQAAEELVYRCDNTHPSKELVDAHEELQKKEQQHKTRSIDANETINIDTYLHVVMSHQDNQTLASDSTNKTKHAQDTMLNNQMDVLNKAFEESKFHFNLKKIRRVNNATWAVKNDSLAKRSQLRQGDQKTLNAYILQGLEGFVVTEVHKGYNLGEASTPDQWGRYGLEGDHLNIIVGTIPRGSNTKFNGGITLVHEVGHWLGLLHPHEYGCDGGDFIDDTPAMARPDYKCTRGLDSCRGPKYKGEDPIHNYMGYGPDSCLYEFTKDQRKRMRDLWERFRLFKNVPEISWKKDCQAALLPLYTDCKADKSKKNETCATELVESAYLPCTPLSPTTKRECLDRFARYKEKCNSESCKEDFVNSYERYCAADRRVFSDASNDDQKPKLSQTEADKQWRLVCRQATMLVQEQCTKSECQKEMVSGSLFTRCAKAPQDSKQCQDVLDPLVKLCETDKCRQGLEALKSKECVAGKDPVAEYNGGIVTDWDIHGDMAPITRDEWRKRCNEVPKAMVRSCEADKACIDNVKSQNLSSFCQKDRPQFQVDCKAEFDTATVLACASEECRNEVLDLENKACAGRSSI</sequence>
<dbReference type="GO" id="GO:0006508">
    <property type="term" value="P:proteolysis"/>
    <property type="evidence" value="ECO:0007669"/>
    <property type="project" value="UniProtKB-KW"/>
</dbReference>
<dbReference type="AlphaFoldDB" id="A0A9P8MFM7"/>
<evidence type="ECO:0000256" key="1">
    <source>
        <dbReference type="ARBA" id="ARBA00003174"/>
    </source>
</evidence>
<evidence type="ECO:0000259" key="11">
    <source>
        <dbReference type="Pfam" id="PF05572"/>
    </source>
</evidence>
<dbReference type="Proteomes" id="UP000764110">
    <property type="component" value="Unassembled WGS sequence"/>
</dbReference>
<comment type="caution">
    <text evidence="12">The sequence shown here is derived from an EMBL/GenBank/DDBJ whole genome shotgun (WGS) entry which is preliminary data.</text>
</comment>
<keyword evidence="8" id="KW-0482">Metalloprotease</keyword>
<feature type="chain" id="PRO_5040107181" description="Peptidase M43 pregnancy-associated plasma-A domain-containing protein" evidence="10">
    <location>
        <begin position="18"/>
        <end position="607"/>
    </location>
</feature>
<dbReference type="GO" id="GO:0046872">
    <property type="term" value="F:metal ion binding"/>
    <property type="evidence" value="ECO:0007669"/>
    <property type="project" value="UniProtKB-KW"/>
</dbReference>
<dbReference type="Gene3D" id="3.40.390.10">
    <property type="entry name" value="Collagenase (Catalytic Domain)"/>
    <property type="match status" value="1"/>
</dbReference>
<accession>A0A9P8MFM7</accession>
<evidence type="ECO:0000313" key="13">
    <source>
        <dbReference type="Proteomes" id="UP000764110"/>
    </source>
</evidence>
<keyword evidence="5 10" id="KW-0732">Signal</keyword>
<keyword evidence="9" id="KW-1015">Disulfide bond</keyword>
<dbReference type="InterPro" id="IPR024079">
    <property type="entry name" value="MetalloPept_cat_dom_sf"/>
</dbReference>
<organism evidence="12 13">
    <name type="scientific">Metarhizium humberi</name>
    <dbReference type="NCBI Taxonomy" id="2596975"/>
    <lineage>
        <taxon>Eukaryota</taxon>
        <taxon>Fungi</taxon>
        <taxon>Dikarya</taxon>
        <taxon>Ascomycota</taxon>
        <taxon>Pezizomycotina</taxon>
        <taxon>Sordariomycetes</taxon>
        <taxon>Hypocreomycetidae</taxon>
        <taxon>Hypocreales</taxon>
        <taxon>Clavicipitaceae</taxon>
        <taxon>Metarhizium</taxon>
    </lineage>
</organism>
<evidence type="ECO:0000256" key="2">
    <source>
        <dbReference type="ARBA" id="ARBA00008721"/>
    </source>
</evidence>
<evidence type="ECO:0000256" key="8">
    <source>
        <dbReference type="ARBA" id="ARBA00023049"/>
    </source>
</evidence>
<keyword evidence="6" id="KW-0378">Hydrolase</keyword>
<keyword evidence="13" id="KW-1185">Reference proteome</keyword>
<reference evidence="12 13" key="1">
    <citation type="submission" date="2020-07" db="EMBL/GenBank/DDBJ databases">
        <title>Metarhizium humberi genome.</title>
        <authorList>
            <person name="Lysoe E."/>
        </authorList>
    </citation>
    <scope>NUCLEOTIDE SEQUENCE [LARGE SCALE GENOMIC DNA]</scope>
    <source>
        <strain evidence="12 13">ESALQ1638</strain>
    </source>
</reference>
<dbReference type="InterPro" id="IPR008754">
    <property type="entry name" value="Peptidase_M43"/>
</dbReference>
<evidence type="ECO:0000256" key="10">
    <source>
        <dbReference type="SAM" id="SignalP"/>
    </source>
</evidence>
<evidence type="ECO:0000256" key="6">
    <source>
        <dbReference type="ARBA" id="ARBA00022801"/>
    </source>
</evidence>
<comment type="similarity">
    <text evidence="2">Belongs to the peptidase M43B family.</text>
</comment>
<dbReference type="SUPFAM" id="SSF55486">
    <property type="entry name" value="Metalloproteases ('zincins'), catalytic domain"/>
    <property type="match status" value="1"/>
</dbReference>
<keyword evidence="3" id="KW-0645">Protease</keyword>
<keyword evidence="4" id="KW-0479">Metal-binding</keyword>
<dbReference type="CDD" id="cd04275">
    <property type="entry name" value="ZnMc_pappalysin_like"/>
    <property type="match status" value="1"/>
</dbReference>
<gene>
    <name evidence="12" type="ORF">MHUMG1_03702</name>
</gene>
<feature type="domain" description="Peptidase M43 pregnancy-associated plasma-A" evidence="11">
    <location>
        <begin position="213"/>
        <end position="303"/>
    </location>
</feature>
<evidence type="ECO:0000256" key="7">
    <source>
        <dbReference type="ARBA" id="ARBA00022833"/>
    </source>
</evidence>